<dbReference type="PANTHER" id="PTHR46831">
    <property type="entry name" value="ZINC FINGER MYND DOMAIN-CONTAINING PROTEIN 19"/>
    <property type="match status" value="1"/>
</dbReference>
<reference evidence="1 2" key="1">
    <citation type="submission" date="2013-11" db="EMBL/GenBank/DDBJ databases">
        <title>Genome sequencing of Stegodyphus mimosarum.</title>
        <authorList>
            <person name="Bechsgaard J."/>
        </authorList>
    </citation>
    <scope>NUCLEOTIDE SEQUENCE [LARGE SCALE GENOMIC DNA]</scope>
</reference>
<dbReference type="GO" id="GO:0045202">
    <property type="term" value="C:synapse"/>
    <property type="evidence" value="ECO:0007669"/>
    <property type="project" value="TreeGrafter"/>
</dbReference>
<dbReference type="OrthoDB" id="2951111at2759"/>
<organism evidence="1 2">
    <name type="scientific">Stegodyphus mimosarum</name>
    <name type="common">African social velvet spider</name>
    <dbReference type="NCBI Taxonomy" id="407821"/>
    <lineage>
        <taxon>Eukaryota</taxon>
        <taxon>Metazoa</taxon>
        <taxon>Ecdysozoa</taxon>
        <taxon>Arthropoda</taxon>
        <taxon>Chelicerata</taxon>
        <taxon>Arachnida</taxon>
        <taxon>Araneae</taxon>
        <taxon>Araneomorphae</taxon>
        <taxon>Entelegynae</taxon>
        <taxon>Eresoidea</taxon>
        <taxon>Eresidae</taxon>
        <taxon>Stegodyphus</taxon>
    </lineage>
</organism>
<dbReference type="GO" id="GO:0016020">
    <property type="term" value="C:membrane"/>
    <property type="evidence" value="ECO:0007669"/>
    <property type="project" value="TreeGrafter"/>
</dbReference>
<dbReference type="Proteomes" id="UP000054359">
    <property type="component" value="Unassembled WGS sequence"/>
</dbReference>
<dbReference type="InterPro" id="IPR032978">
    <property type="entry name" value="ZMYND19"/>
</dbReference>
<accession>A0A087UGV1</accession>
<evidence type="ECO:0000313" key="2">
    <source>
        <dbReference type="Proteomes" id="UP000054359"/>
    </source>
</evidence>
<dbReference type="EMBL" id="KK119736">
    <property type="protein sequence ID" value="KFM76590.1"/>
    <property type="molecule type" value="Genomic_DNA"/>
</dbReference>
<sequence>MKLQSKSNESCSVGVNFCIVHLGPAAGKLKYTLLDKRDISLFREFHFEPFVEIDKNGEGAVLYAYAYPVSRGRHTGKYVHELLW</sequence>
<protein>
    <submittedName>
        <fullName evidence="1">Zinc finger MYND domain-containing protein 19</fullName>
    </submittedName>
</protein>
<keyword evidence="2" id="KW-1185">Reference proteome</keyword>
<dbReference type="STRING" id="407821.A0A087UGV1"/>
<proteinExistence type="predicted"/>
<name>A0A087UGV1_STEMI</name>
<dbReference type="PANTHER" id="PTHR46831:SF1">
    <property type="entry name" value="ZINC FINGER MYND DOMAIN-CONTAINING PROTEIN 19"/>
    <property type="match status" value="1"/>
</dbReference>
<dbReference type="GO" id="GO:0005737">
    <property type="term" value="C:cytoplasm"/>
    <property type="evidence" value="ECO:0007669"/>
    <property type="project" value="TreeGrafter"/>
</dbReference>
<feature type="non-terminal residue" evidence="1">
    <location>
        <position position="84"/>
    </location>
</feature>
<dbReference type="AlphaFoldDB" id="A0A087UGV1"/>
<gene>
    <name evidence="1" type="ORF">X975_22255</name>
</gene>
<evidence type="ECO:0000313" key="1">
    <source>
        <dbReference type="EMBL" id="KFM76590.1"/>
    </source>
</evidence>